<dbReference type="Proteomes" id="UP000245916">
    <property type="component" value="Unassembled WGS sequence"/>
</dbReference>
<proteinExistence type="predicted"/>
<dbReference type="GO" id="GO:0016787">
    <property type="term" value="F:hydrolase activity"/>
    <property type="evidence" value="ECO:0007669"/>
    <property type="project" value="UniProtKB-KW"/>
</dbReference>
<comment type="caution">
    <text evidence="3">The sequence shown here is derived from an EMBL/GenBank/DDBJ whole genome shotgun (WGS) entry which is preliminary data.</text>
</comment>
<name>A0A2U2J0K1_9SPHN</name>
<dbReference type="Pfam" id="PF07486">
    <property type="entry name" value="Hydrolase_2"/>
    <property type="match status" value="1"/>
</dbReference>
<feature type="chain" id="PRO_5015588039" evidence="1">
    <location>
        <begin position="25"/>
        <end position="221"/>
    </location>
</feature>
<dbReference type="EMBL" id="QFFF01000001">
    <property type="protein sequence ID" value="PWG01852.1"/>
    <property type="molecule type" value="Genomic_DNA"/>
</dbReference>
<accession>A0A2U2J0K1</accession>
<sequence length="221" mass="22998">MINMLRAGGAAAAAFAFVATATFAGPSMATDVDAAPAVNPVADHANATIDAGRLAEASANSAEAVAAAAEMVQVAKAALPRPRGLEELVVAYAGAEPADEEEECLAGAVYFEARGESLLGQLAVAEVVLNRAASGKYPTTLCEVITQPWQFSFVNATGSIPAADRSSEAWSKAVAIARIATEKVAGKLDDDVLWYHADYVAPSWGKRLERADKIGTHIFYS</sequence>
<dbReference type="Gene3D" id="1.10.10.2520">
    <property type="entry name" value="Cell wall hydrolase SleB, domain 1"/>
    <property type="match status" value="1"/>
</dbReference>
<evidence type="ECO:0000313" key="4">
    <source>
        <dbReference type="Proteomes" id="UP000245916"/>
    </source>
</evidence>
<keyword evidence="1" id="KW-0732">Signal</keyword>
<evidence type="ECO:0000313" key="3">
    <source>
        <dbReference type="EMBL" id="PWG01852.1"/>
    </source>
</evidence>
<dbReference type="RefSeq" id="WP_109269991.1">
    <property type="nucleotide sequence ID" value="NZ_QFFF01000001.1"/>
</dbReference>
<keyword evidence="4" id="KW-1185">Reference proteome</keyword>
<dbReference type="InterPro" id="IPR042047">
    <property type="entry name" value="SleB_dom1"/>
</dbReference>
<evidence type="ECO:0000259" key="2">
    <source>
        <dbReference type="Pfam" id="PF07486"/>
    </source>
</evidence>
<protein>
    <submittedName>
        <fullName evidence="3">Cell wall hydrolase</fullName>
    </submittedName>
</protein>
<feature type="domain" description="Cell wall hydrolase SleB" evidence="2">
    <location>
        <begin position="115"/>
        <end position="220"/>
    </location>
</feature>
<dbReference type="AlphaFoldDB" id="A0A2U2J0K1"/>
<dbReference type="InterPro" id="IPR011105">
    <property type="entry name" value="Cell_wall_hydrolase_SleB"/>
</dbReference>
<dbReference type="OrthoDB" id="9785345at2"/>
<reference evidence="3 4" key="1">
    <citation type="submission" date="2018-05" db="EMBL/GenBank/DDBJ databases">
        <title>Genome of Sphingosinicella humi QZX222.</title>
        <authorList>
            <person name="Qiao Z."/>
            <person name="Wang G."/>
        </authorList>
    </citation>
    <scope>NUCLEOTIDE SEQUENCE [LARGE SCALE GENOMIC DNA]</scope>
    <source>
        <strain evidence="3 4">QZX222</strain>
    </source>
</reference>
<evidence type="ECO:0000256" key="1">
    <source>
        <dbReference type="SAM" id="SignalP"/>
    </source>
</evidence>
<gene>
    <name evidence="3" type="ORF">DF286_02410</name>
</gene>
<organism evidence="3 4">
    <name type="scientific">Allosphingosinicella humi</name>
    <dbReference type="NCBI Taxonomy" id="2068657"/>
    <lineage>
        <taxon>Bacteria</taxon>
        <taxon>Pseudomonadati</taxon>
        <taxon>Pseudomonadota</taxon>
        <taxon>Alphaproteobacteria</taxon>
        <taxon>Sphingomonadales</taxon>
        <taxon>Sphingomonadaceae</taxon>
        <taxon>Allosphingosinicella</taxon>
    </lineage>
</organism>
<feature type="signal peptide" evidence="1">
    <location>
        <begin position="1"/>
        <end position="24"/>
    </location>
</feature>
<keyword evidence="3" id="KW-0378">Hydrolase</keyword>